<dbReference type="Gene3D" id="1.10.10.60">
    <property type="entry name" value="Homeodomain-like"/>
    <property type="match status" value="1"/>
</dbReference>
<reference evidence="6" key="1">
    <citation type="submission" date="2016-06" db="EMBL/GenBank/DDBJ databases">
        <authorList>
            <person name="Van Tyne D."/>
        </authorList>
    </citation>
    <scope>NUCLEOTIDE SEQUENCE</scope>
    <source>
        <strain evidence="6">JM9A</strain>
    </source>
</reference>
<evidence type="ECO:0000313" key="6">
    <source>
        <dbReference type="EMBL" id="MEO1781129.1"/>
    </source>
</evidence>
<dbReference type="InterPro" id="IPR037923">
    <property type="entry name" value="HTH-like"/>
</dbReference>
<evidence type="ECO:0000256" key="1">
    <source>
        <dbReference type="ARBA" id="ARBA00023015"/>
    </source>
</evidence>
<keyword evidence="2" id="KW-0238">DNA-binding</keyword>
<protein>
    <recommendedName>
        <fullName evidence="5">HTH araC/xylS-type domain-containing protein</fullName>
    </recommendedName>
</protein>
<evidence type="ECO:0000256" key="4">
    <source>
        <dbReference type="ARBA" id="ARBA00023163"/>
    </source>
</evidence>
<dbReference type="PANTHER" id="PTHR46796">
    <property type="entry name" value="HTH-TYPE TRANSCRIPTIONAL ACTIVATOR RHAS-RELATED"/>
    <property type="match status" value="1"/>
</dbReference>
<dbReference type="SUPFAM" id="SSF46689">
    <property type="entry name" value="Homeodomain-like"/>
    <property type="match status" value="1"/>
</dbReference>
<dbReference type="InterPro" id="IPR018062">
    <property type="entry name" value="HTH_AraC-typ_CS"/>
</dbReference>
<evidence type="ECO:0000256" key="3">
    <source>
        <dbReference type="ARBA" id="ARBA00023159"/>
    </source>
</evidence>
<dbReference type="InterPro" id="IPR050204">
    <property type="entry name" value="AraC_XylS_family_regulators"/>
</dbReference>
<keyword evidence="1" id="KW-0805">Transcription regulation</keyword>
<keyword evidence="3" id="KW-0010">Activator</keyword>
<dbReference type="InterPro" id="IPR009057">
    <property type="entry name" value="Homeodomain-like_sf"/>
</dbReference>
<sequence length="256" mass="29828">MQVTFCGYHTHNVNHDVISRPQGLAEYLFLLVLAPMTFTFADGQKVLAKRGACLLYTPGTFQHYQAETTFFNSFVEFTGLTAASLPVNLPVNRLFYPTNEDQLNRLLQKIHQEFLLHQPESGTLMDLYLQELLLLAARGADHHQRLQEGENSLYHELHSLRLAMLADCQEEWSAEKMCDLLQLGKSQFYRLYQQYFHTTPNEELIWARLQLAIYHMTNRSMTIQEAAYQAGFANINHFHRLFKKRYGCTPSQYRSR</sequence>
<keyword evidence="4" id="KW-0804">Transcription</keyword>
<accession>A0ABV0F1G8</accession>
<dbReference type="RefSeq" id="WP_161870737.1">
    <property type="nucleotide sequence ID" value="NZ_MAEI02000001.1"/>
</dbReference>
<dbReference type="InterPro" id="IPR018060">
    <property type="entry name" value="HTH_AraC"/>
</dbReference>
<dbReference type="InterPro" id="IPR020449">
    <property type="entry name" value="Tscrpt_reg_AraC-type_HTH"/>
</dbReference>
<dbReference type="PRINTS" id="PR00032">
    <property type="entry name" value="HTHARAC"/>
</dbReference>
<dbReference type="PROSITE" id="PS01124">
    <property type="entry name" value="HTH_ARAC_FAMILY_2"/>
    <property type="match status" value="1"/>
</dbReference>
<dbReference type="SUPFAM" id="SSF51215">
    <property type="entry name" value="Regulatory protein AraC"/>
    <property type="match status" value="1"/>
</dbReference>
<dbReference type="Pfam" id="PF12833">
    <property type="entry name" value="HTH_18"/>
    <property type="match status" value="1"/>
</dbReference>
<evidence type="ECO:0000313" key="7">
    <source>
        <dbReference type="Proteomes" id="UP001429357"/>
    </source>
</evidence>
<name>A0ABV0F1G8_9ENTE</name>
<reference evidence="6" key="2">
    <citation type="submission" date="2024-02" db="EMBL/GenBank/DDBJ databases">
        <title>The Genome Sequence of Enterococcus diestrammenae JM9A.</title>
        <authorList>
            <person name="Earl A."/>
            <person name="Manson A."/>
            <person name="Gilmore M."/>
            <person name="Sanders J."/>
            <person name="Shea T."/>
            <person name="Howe W."/>
            <person name="Livny J."/>
            <person name="Cuomo C."/>
            <person name="Neafsey D."/>
            <person name="Birren B."/>
        </authorList>
    </citation>
    <scope>NUCLEOTIDE SEQUENCE</scope>
    <source>
        <strain evidence="6">JM9A</strain>
    </source>
</reference>
<dbReference type="Proteomes" id="UP001429357">
    <property type="component" value="Unassembled WGS sequence"/>
</dbReference>
<evidence type="ECO:0000259" key="5">
    <source>
        <dbReference type="PROSITE" id="PS01124"/>
    </source>
</evidence>
<feature type="domain" description="HTH araC/xylS-type" evidence="5">
    <location>
        <begin position="158"/>
        <end position="256"/>
    </location>
</feature>
<proteinExistence type="predicted"/>
<evidence type="ECO:0000256" key="2">
    <source>
        <dbReference type="ARBA" id="ARBA00023125"/>
    </source>
</evidence>
<keyword evidence="7" id="KW-1185">Reference proteome</keyword>
<organism evidence="6 7">
    <name type="scientific">Enterococcus diestrammenae</name>
    <dbReference type="NCBI Taxonomy" id="1155073"/>
    <lineage>
        <taxon>Bacteria</taxon>
        <taxon>Bacillati</taxon>
        <taxon>Bacillota</taxon>
        <taxon>Bacilli</taxon>
        <taxon>Lactobacillales</taxon>
        <taxon>Enterococcaceae</taxon>
        <taxon>Enterococcus</taxon>
    </lineage>
</organism>
<gene>
    <name evidence="6" type="ORF">BAU18_000708</name>
</gene>
<dbReference type="PROSITE" id="PS00041">
    <property type="entry name" value="HTH_ARAC_FAMILY_1"/>
    <property type="match status" value="1"/>
</dbReference>
<dbReference type="SMART" id="SM00342">
    <property type="entry name" value="HTH_ARAC"/>
    <property type="match status" value="1"/>
</dbReference>
<comment type="caution">
    <text evidence="6">The sequence shown here is derived from an EMBL/GenBank/DDBJ whole genome shotgun (WGS) entry which is preliminary data.</text>
</comment>
<dbReference type="EMBL" id="MAEI02000001">
    <property type="protein sequence ID" value="MEO1781129.1"/>
    <property type="molecule type" value="Genomic_DNA"/>
</dbReference>